<dbReference type="EMBL" id="QRWT01000004">
    <property type="protein sequence ID" value="RGT54854.1"/>
    <property type="molecule type" value="Genomic_DNA"/>
</dbReference>
<comment type="caution">
    <text evidence="2">The sequence shown here is derived from an EMBL/GenBank/DDBJ whole genome shotgun (WGS) entry which is preliminary data.</text>
</comment>
<evidence type="ECO:0000313" key="3">
    <source>
        <dbReference type="Proteomes" id="UP000284772"/>
    </source>
</evidence>
<dbReference type="Pfam" id="PF00480">
    <property type="entry name" value="ROK"/>
    <property type="match status" value="1"/>
</dbReference>
<evidence type="ECO:0000256" key="1">
    <source>
        <dbReference type="ARBA" id="ARBA00006479"/>
    </source>
</evidence>
<accession>A0AAQ0LQ62</accession>
<dbReference type="SUPFAM" id="SSF53067">
    <property type="entry name" value="Actin-like ATPase domain"/>
    <property type="match status" value="1"/>
</dbReference>
<dbReference type="AlphaFoldDB" id="A0AAQ0LQ62"/>
<dbReference type="Gene3D" id="3.30.420.40">
    <property type="match status" value="2"/>
</dbReference>
<evidence type="ECO:0000313" key="2">
    <source>
        <dbReference type="EMBL" id="RGT54854.1"/>
    </source>
</evidence>
<dbReference type="InterPro" id="IPR000600">
    <property type="entry name" value="ROK"/>
</dbReference>
<protein>
    <submittedName>
        <fullName evidence="2">ROK family protein</fullName>
    </submittedName>
</protein>
<name>A0AAQ0LQ62_9BACE</name>
<dbReference type="InterPro" id="IPR043129">
    <property type="entry name" value="ATPase_NBD"/>
</dbReference>
<organism evidence="2 3">
    <name type="scientific">Bacteroides intestinalis</name>
    <dbReference type="NCBI Taxonomy" id="329854"/>
    <lineage>
        <taxon>Bacteria</taxon>
        <taxon>Pseudomonadati</taxon>
        <taxon>Bacteroidota</taxon>
        <taxon>Bacteroidia</taxon>
        <taxon>Bacteroidales</taxon>
        <taxon>Bacteroidaceae</taxon>
        <taxon>Bacteroides</taxon>
    </lineage>
</organism>
<gene>
    <name evidence="2" type="ORF">DWX27_06735</name>
</gene>
<dbReference type="Proteomes" id="UP000284772">
    <property type="component" value="Unassembled WGS sequence"/>
</dbReference>
<dbReference type="PANTHER" id="PTHR18964">
    <property type="entry name" value="ROK (REPRESSOR, ORF, KINASE) FAMILY"/>
    <property type="match status" value="1"/>
</dbReference>
<reference evidence="2 3" key="1">
    <citation type="submission" date="2018-08" db="EMBL/GenBank/DDBJ databases">
        <title>A genome reference for cultivated species of the human gut microbiota.</title>
        <authorList>
            <person name="Zou Y."/>
            <person name="Xue W."/>
            <person name="Luo G."/>
        </authorList>
    </citation>
    <scope>NUCLEOTIDE SEQUENCE [LARGE SCALE GENOMIC DNA]</scope>
    <source>
        <strain evidence="2 3">AF19-10AC</strain>
    </source>
</reference>
<comment type="similarity">
    <text evidence="1">Belongs to the ROK (NagC/XylR) family.</text>
</comment>
<dbReference type="PANTHER" id="PTHR18964:SF149">
    <property type="entry name" value="BIFUNCTIONAL UDP-N-ACETYLGLUCOSAMINE 2-EPIMERASE_N-ACETYLMANNOSAMINE KINASE"/>
    <property type="match status" value="1"/>
</dbReference>
<sequence length="294" mass="31606">MERKKVAIGVDIGGTKISAGIVDGEGLVYASPRTIATNPKEPGKVIIANLFSLLKNILADAVDYDVQGVGIGCTGPLDIEKGVLLDVENLPTLNYFPLKDTVEQAFPLQVILDNDANALVYAEALWGAGRNADSVLDFTLGTGIGCAWINAGKIWRGHSGCAGEIWTSPYKEGILEDYVSGNAVTRLYKEYTKEELPAYRIAELARSGDGMALQVWDAFAQALAYALSWTVNITDPETVVIGGSILKSSDLYWDKAERLFRKFICRSVARCTTLQPAVLGDNAGFIGAAALILK</sequence>
<proteinExistence type="inferred from homology"/>